<dbReference type="OrthoDB" id="4456959at2759"/>
<dbReference type="SFLD" id="SFLDF00003">
    <property type="entry name" value="D-galactonate_dehydratase"/>
    <property type="match status" value="1"/>
</dbReference>
<dbReference type="GO" id="GO:0043565">
    <property type="term" value="F:sequence-specific DNA binding"/>
    <property type="evidence" value="ECO:0007669"/>
    <property type="project" value="TreeGrafter"/>
</dbReference>
<dbReference type="CDD" id="cd12148">
    <property type="entry name" value="fungal_TF_MHR"/>
    <property type="match status" value="1"/>
</dbReference>
<dbReference type="SFLD" id="SFLDG00179">
    <property type="entry name" value="mandelate_racemase"/>
    <property type="match status" value="1"/>
</dbReference>
<dbReference type="GO" id="GO:0006351">
    <property type="term" value="P:DNA-templated transcription"/>
    <property type="evidence" value="ECO:0007669"/>
    <property type="project" value="InterPro"/>
</dbReference>
<evidence type="ECO:0000313" key="10">
    <source>
        <dbReference type="EMBL" id="PLB48179.1"/>
    </source>
</evidence>
<dbReference type="CDD" id="cd00067">
    <property type="entry name" value="GAL4"/>
    <property type="match status" value="1"/>
</dbReference>
<dbReference type="InterPro" id="IPR051711">
    <property type="entry name" value="Stress_Response_Reg"/>
</dbReference>
<dbReference type="InterPro" id="IPR007219">
    <property type="entry name" value="XnlR_reg_dom"/>
</dbReference>
<dbReference type="GO" id="GO:0008869">
    <property type="term" value="F:galactonate dehydratase activity"/>
    <property type="evidence" value="ECO:0007669"/>
    <property type="project" value="InterPro"/>
</dbReference>
<dbReference type="AlphaFoldDB" id="A0A2I2G5M2"/>
<dbReference type="InterPro" id="IPR001138">
    <property type="entry name" value="Zn2Cys6_DnaBD"/>
</dbReference>
<dbReference type="GO" id="GO:0034194">
    <property type="term" value="P:D-galactonate catabolic process"/>
    <property type="evidence" value="ECO:0007669"/>
    <property type="project" value="InterPro"/>
</dbReference>
<dbReference type="Gene3D" id="3.30.390.10">
    <property type="entry name" value="Enolase-like, N-terminal domain"/>
    <property type="match status" value="1"/>
</dbReference>
<keyword evidence="5" id="KW-0238">DNA-binding</keyword>
<dbReference type="PANTHER" id="PTHR47540:SF3">
    <property type="entry name" value="ZN(II)2CYS6 TRANSCRIPTION FACTOR (EUROFUNG)"/>
    <property type="match status" value="1"/>
</dbReference>
<dbReference type="SUPFAM" id="SSF54826">
    <property type="entry name" value="Enolase N-terminal domain-like"/>
    <property type="match status" value="1"/>
</dbReference>
<dbReference type="GO" id="GO:0005634">
    <property type="term" value="C:nucleus"/>
    <property type="evidence" value="ECO:0007669"/>
    <property type="project" value="UniProtKB-SubCell"/>
</dbReference>
<dbReference type="InterPro" id="IPR013342">
    <property type="entry name" value="Mandelate_racemase_C"/>
</dbReference>
<evidence type="ECO:0000256" key="7">
    <source>
        <dbReference type="ARBA" id="ARBA00023242"/>
    </source>
</evidence>
<name>A0A2I2G5M2_9EURO</name>
<keyword evidence="11" id="KW-1185">Reference proteome</keyword>
<dbReference type="RefSeq" id="XP_024703481.1">
    <property type="nucleotide sequence ID" value="XM_024845773.1"/>
</dbReference>
<dbReference type="Pfam" id="PF13378">
    <property type="entry name" value="MR_MLE_C"/>
    <property type="match status" value="1"/>
</dbReference>
<dbReference type="SUPFAM" id="SSF57701">
    <property type="entry name" value="Zn2/Cys6 DNA-binding domain"/>
    <property type="match status" value="1"/>
</dbReference>
<dbReference type="Gene3D" id="4.10.240.10">
    <property type="entry name" value="Zn(2)-C6 fungal-type DNA-binding domain"/>
    <property type="match status" value="1"/>
</dbReference>
<evidence type="ECO:0000256" key="6">
    <source>
        <dbReference type="ARBA" id="ARBA00023163"/>
    </source>
</evidence>
<gene>
    <name evidence="10" type="ORF">P170DRAFT_386504</name>
</gene>
<dbReference type="PROSITE" id="PS00463">
    <property type="entry name" value="ZN2_CY6_FUNGAL_1"/>
    <property type="match status" value="1"/>
</dbReference>
<dbReference type="Pfam" id="PF04082">
    <property type="entry name" value="Fungal_trans"/>
    <property type="match status" value="1"/>
</dbReference>
<evidence type="ECO:0000256" key="1">
    <source>
        <dbReference type="ARBA" id="ARBA00001946"/>
    </source>
</evidence>
<keyword evidence="4" id="KW-0805">Transcription regulation</keyword>
<dbReference type="NCBIfam" id="NF010624">
    <property type="entry name" value="PRK14017.1"/>
    <property type="match status" value="1"/>
</dbReference>
<dbReference type="Proteomes" id="UP000234275">
    <property type="component" value="Unassembled WGS sequence"/>
</dbReference>
<accession>A0A2I2G5M2</accession>
<dbReference type="InterPro" id="IPR029065">
    <property type="entry name" value="Enolase_C-like"/>
</dbReference>
<comment type="cofactor">
    <cofactor evidence="1">
        <name>Mg(2+)</name>
        <dbReference type="ChEBI" id="CHEBI:18420"/>
    </cofactor>
</comment>
<dbReference type="SMART" id="SM00922">
    <property type="entry name" value="MR_MLE"/>
    <property type="match status" value="1"/>
</dbReference>
<dbReference type="Pfam" id="PF02746">
    <property type="entry name" value="MR_MLE_N"/>
    <property type="match status" value="1"/>
</dbReference>
<evidence type="ECO:0000313" key="11">
    <source>
        <dbReference type="Proteomes" id="UP000234275"/>
    </source>
</evidence>
<dbReference type="GO" id="GO:0045944">
    <property type="term" value="P:positive regulation of transcription by RNA polymerase II"/>
    <property type="evidence" value="ECO:0007669"/>
    <property type="project" value="TreeGrafter"/>
</dbReference>
<evidence type="ECO:0000256" key="2">
    <source>
        <dbReference type="ARBA" id="ARBA00004123"/>
    </source>
</evidence>
<keyword evidence="3" id="KW-0479">Metal-binding</keyword>
<dbReference type="SMART" id="SM00066">
    <property type="entry name" value="GAL4"/>
    <property type="match status" value="1"/>
</dbReference>
<dbReference type="InterPro" id="IPR029017">
    <property type="entry name" value="Enolase-like_N"/>
</dbReference>
<dbReference type="PANTHER" id="PTHR47540">
    <property type="entry name" value="THIAMINE REPRESSIBLE GENES REGULATORY PROTEIN THI5"/>
    <property type="match status" value="1"/>
</dbReference>
<evidence type="ECO:0000256" key="4">
    <source>
        <dbReference type="ARBA" id="ARBA00023015"/>
    </source>
</evidence>
<dbReference type="PROSITE" id="PS50048">
    <property type="entry name" value="ZN2_CY6_FUNGAL_2"/>
    <property type="match status" value="1"/>
</dbReference>
<evidence type="ECO:0000256" key="8">
    <source>
        <dbReference type="SAM" id="MobiDB-lite"/>
    </source>
</evidence>
<dbReference type="VEuPathDB" id="FungiDB:P170DRAFT_386504"/>
<dbReference type="STRING" id="1392250.A0A2I2G5M2"/>
<comment type="subcellular location">
    <subcellularLocation>
        <location evidence="2">Nucleus</location>
    </subcellularLocation>
</comment>
<protein>
    <recommendedName>
        <fullName evidence="9">Zn(2)-C6 fungal-type domain-containing protein</fullName>
    </recommendedName>
</protein>
<dbReference type="SFLD" id="SFLDS00001">
    <property type="entry name" value="Enolase"/>
    <property type="match status" value="1"/>
</dbReference>
<dbReference type="InterPro" id="IPR013341">
    <property type="entry name" value="Mandelate_racemase_N_dom"/>
</dbReference>
<keyword evidence="6" id="KW-0804">Transcription</keyword>
<dbReference type="InterPro" id="IPR036849">
    <property type="entry name" value="Enolase-like_C_sf"/>
</dbReference>
<feature type="non-terminal residue" evidence="10">
    <location>
        <position position="1112"/>
    </location>
</feature>
<evidence type="ECO:0000256" key="5">
    <source>
        <dbReference type="ARBA" id="ARBA00023125"/>
    </source>
</evidence>
<dbReference type="InterPro" id="IPR036864">
    <property type="entry name" value="Zn2-C6_fun-type_DNA-bd_sf"/>
</dbReference>
<dbReference type="GeneID" id="36553472"/>
<evidence type="ECO:0000256" key="3">
    <source>
        <dbReference type="ARBA" id="ARBA00022723"/>
    </source>
</evidence>
<dbReference type="Pfam" id="PF00172">
    <property type="entry name" value="Zn_clus"/>
    <property type="match status" value="1"/>
</dbReference>
<dbReference type="SMART" id="SM00906">
    <property type="entry name" value="Fungal_trans"/>
    <property type="match status" value="1"/>
</dbReference>
<feature type="domain" description="Zn(2)-C6 fungal-type" evidence="9">
    <location>
        <begin position="396"/>
        <end position="425"/>
    </location>
</feature>
<dbReference type="GO" id="GO:0000981">
    <property type="term" value="F:DNA-binding transcription factor activity, RNA polymerase II-specific"/>
    <property type="evidence" value="ECO:0007669"/>
    <property type="project" value="InterPro"/>
</dbReference>
<comment type="caution">
    <text evidence="10">The sequence shown here is derived from an EMBL/GenBank/DDBJ whole genome shotgun (WGS) entry which is preliminary data.</text>
</comment>
<feature type="region of interest" description="Disordered" evidence="8">
    <location>
        <begin position="1021"/>
        <end position="1070"/>
    </location>
</feature>
<organism evidence="10 11">
    <name type="scientific">Aspergillus steynii IBT 23096</name>
    <dbReference type="NCBI Taxonomy" id="1392250"/>
    <lineage>
        <taxon>Eukaryota</taxon>
        <taxon>Fungi</taxon>
        <taxon>Dikarya</taxon>
        <taxon>Ascomycota</taxon>
        <taxon>Pezizomycotina</taxon>
        <taxon>Eurotiomycetes</taxon>
        <taxon>Eurotiomycetidae</taxon>
        <taxon>Eurotiales</taxon>
        <taxon>Aspergillaceae</taxon>
        <taxon>Aspergillus</taxon>
        <taxon>Aspergillus subgen. Circumdati</taxon>
    </lineage>
</organism>
<dbReference type="EMBL" id="MSFO01000005">
    <property type="protein sequence ID" value="PLB48179.1"/>
    <property type="molecule type" value="Genomic_DNA"/>
</dbReference>
<dbReference type="GO" id="GO:0008270">
    <property type="term" value="F:zinc ion binding"/>
    <property type="evidence" value="ECO:0007669"/>
    <property type="project" value="InterPro"/>
</dbReference>
<sequence length="1112" mass="123170">MAPIKQIEYFRVPPRWLFVKITDVNDNFGWGEASLEGHSEAVEGCLNAFIERFTGMEADDIEHIWQNGYRMGFYRGGPILMSALSGIDIALWDLKGRRLGLPIYEFLGGKVRNKLKVYAWIGGDRPGDVEAQARARISQGFKAVKMNATEDLGWLDSPRALDASVERLKTVKALGIDAGVDFHGRVHKAMAQQLAHKLTPHEPLFIEEPLLSEHPESVAALSKLVPIPIALGERLHSRWDIKPFLESASVSILQPDISHVGGISELRRMATMAEAYDVALAPHCPLGPIALAANLHVDAVSANFAIQEMSLGIHYNAGSADIETYIKNPEVWNVQDGLIDLMNGPGLGIEIDEEKVRAASVNAKAWRSPAFQVISNDTPPTKRRCVGKDRVRVTRACDTCKKKKLRCSGTLPCSLCQRSGQHCKYNAGYTRGKLPPIPLLHQPKENETAVTERLEMPSSVAPSKMQPSPAIANTENEGRLLLPVDENANVPSSRNSPEPHQTDMEGHYVGPSSGVSFLIRVQKRLHQNIAFSPNTTIFSFGDAPLPKYDASFLVLPTKDEAKALMNRYFDFGFPTHRFLHQQQTEGWLEELYDGLQDPQGVGPGAREVRALLLMVFLQAKQYLPKTESALGASVNSAVYFGASEHHLAAETGPVRLTSVQARLAQCFYLLSQSRINHCWSLFGTTARLAIAIGLHRKRRREHSLGGDDFVDQECRKRIFWCAYSLDNYLSAALGRPRIFHDNEIDQELPVIANDSQIKTNAILPATSSAQSIMLAPVYHAKLSKIISGILRDLYGIQRTTLQSQMSAAAKYGAELSQWRKKLSAFLDLPSIDMLITLYQRQYNVLNLAFSHAQILLYRPFVLKNFAVLASGTSKRNDKLHGSINENVQSCLNAAMKIVGIVRDLCEHGKMYHAFWFTHYYAFSAIVVLYVHVIQNYSQEANTQGNSLYFQAGEQAQKDLATCGSTSSFAQRYVMVLEELRKEAQESIKRKQHKSTELSSADQPRLVITDISIAETQKQGDLGDQAGYHHSGGHSAENGIPQASEGMIDPHSQSLESSEMPLDSQGWMGDLMEDTSPASYIADLTSWGEFDSLALTGLGELGFLFPSEGSADF</sequence>
<dbReference type="CDD" id="cd03325">
    <property type="entry name" value="D-galactonate_dehydratase"/>
    <property type="match status" value="1"/>
</dbReference>
<dbReference type="InterPro" id="IPR023592">
    <property type="entry name" value="Galactonate_deHydtase"/>
</dbReference>
<keyword evidence="7" id="KW-0539">Nucleus</keyword>
<reference evidence="10 11" key="1">
    <citation type="submission" date="2016-12" db="EMBL/GenBank/DDBJ databases">
        <title>The genomes of Aspergillus section Nigri reveals drivers in fungal speciation.</title>
        <authorList>
            <consortium name="DOE Joint Genome Institute"/>
            <person name="Vesth T.C."/>
            <person name="Nybo J."/>
            <person name="Theobald S."/>
            <person name="Brandl J."/>
            <person name="Frisvad J.C."/>
            <person name="Nielsen K.F."/>
            <person name="Lyhne E.K."/>
            <person name="Kogle M.E."/>
            <person name="Kuo A."/>
            <person name="Riley R."/>
            <person name="Clum A."/>
            <person name="Nolan M."/>
            <person name="Lipzen A."/>
            <person name="Salamov A."/>
            <person name="Henrissat B."/>
            <person name="Wiebenga A."/>
            <person name="De Vries R.P."/>
            <person name="Grigoriev I.V."/>
            <person name="Mortensen U.H."/>
            <person name="Andersen M.R."/>
            <person name="Baker S.E."/>
        </authorList>
    </citation>
    <scope>NUCLEOTIDE SEQUENCE [LARGE SCALE GENOMIC DNA]</scope>
    <source>
        <strain evidence="10 11">IBT 23096</strain>
    </source>
</reference>
<proteinExistence type="predicted"/>
<dbReference type="SUPFAM" id="SSF51604">
    <property type="entry name" value="Enolase C-terminal domain-like"/>
    <property type="match status" value="1"/>
</dbReference>
<dbReference type="Gene3D" id="3.20.20.120">
    <property type="entry name" value="Enolase-like C-terminal domain"/>
    <property type="match status" value="1"/>
</dbReference>
<evidence type="ECO:0000259" key="9">
    <source>
        <dbReference type="PROSITE" id="PS50048"/>
    </source>
</evidence>